<name>Q1ILR3_KORVE</name>
<accession>Q1ILR3</accession>
<dbReference type="EnsemblBacteria" id="ABF42187">
    <property type="protein sequence ID" value="ABF42187"/>
    <property type="gene ID" value="Acid345_3186"/>
</dbReference>
<dbReference type="KEGG" id="aba:Acid345_3186"/>
<protein>
    <recommendedName>
        <fullName evidence="1">N-acetyltransferase domain-containing protein</fullName>
    </recommendedName>
</protein>
<dbReference type="HOGENOM" id="CLU_1803651_0_0_0"/>
<dbReference type="Pfam" id="PF00583">
    <property type="entry name" value="Acetyltransf_1"/>
    <property type="match status" value="1"/>
</dbReference>
<dbReference type="AlphaFoldDB" id="Q1ILR3"/>
<dbReference type="Proteomes" id="UP000002432">
    <property type="component" value="Chromosome"/>
</dbReference>
<keyword evidence="3" id="KW-1185">Reference proteome</keyword>
<organism evidence="2 3">
    <name type="scientific">Koribacter versatilis (strain Ellin345)</name>
    <dbReference type="NCBI Taxonomy" id="204669"/>
    <lineage>
        <taxon>Bacteria</taxon>
        <taxon>Pseudomonadati</taxon>
        <taxon>Acidobacteriota</taxon>
        <taxon>Terriglobia</taxon>
        <taxon>Terriglobales</taxon>
        <taxon>Candidatus Korobacteraceae</taxon>
        <taxon>Candidatus Korobacter</taxon>
    </lineage>
</organism>
<dbReference type="GO" id="GO:0016747">
    <property type="term" value="F:acyltransferase activity, transferring groups other than amino-acyl groups"/>
    <property type="evidence" value="ECO:0007669"/>
    <property type="project" value="InterPro"/>
</dbReference>
<dbReference type="InterPro" id="IPR016181">
    <property type="entry name" value="Acyl_CoA_acyltransferase"/>
</dbReference>
<sequence length="143" mass="16044">MDPLPVTVSEHLDAREAGCFNFVHDAIAEMTRRGMSEGLSAEELMGCSAICARYEGRLVGVLLFGDTERKAKAGLWVWFGFVDWKCRQQGVYRRLWAALVEIAKRDGRLLISGATHVDNSEMQLCAESLGRRKAAVLYEYDVE</sequence>
<dbReference type="EMBL" id="CP000360">
    <property type="protein sequence ID" value="ABF42187.1"/>
    <property type="molecule type" value="Genomic_DNA"/>
</dbReference>
<evidence type="ECO:0000313" key="2">
    <source>
        <dbReference type="EMBL" id="ABF42187.1"/>
    </source>
</evidence>
<feature type="domain" description="N-acetyltransferase" evidence="1">
    <location>
        <begin position="6"/>
        <end position="143"/>
    </location>
</feature>
<dbReference type="Gene3D" id="3.40.630.30">
    <property type="match status" value="1"/>
</dbReference>
<evidence type="ECO:0000313" key="3">
    <source>
        <dbReference type="Proteomes" id="UP000002432"/>
    </source>
</evidence>
<dbReference type="RefSeq" id="WP_011523986.1">
    <property type="nucleotide sequence ID" value="NC_008009.1"/>
</dbReference>
<evidence type="ECO:0000259" key="1">
    <source>
        <dbReference type="PROSITE" id="PS51186"/>
    </source>
</evidence>
<dbReference type="InterPro" id="IPR000182">
    <property type="entry name" value="GNAT_dom"/>
</dbReference>
<dbReference type="CDD" id="cd04301">
    <property type="entry name" value="NAT_SF"/>
    <property type="match status" value="1"/>
</dbReference>
<dbReference type="SUPFAM" id="SSF55729">
    <property type="entry name" value="Acyl-CoA N-acyltransferases (Nat)"/>
    <property type="match status" value="1"/>
</dbReference>
<reference evidence="2 3" key="1">
    <citation type="journal article" date="2009" name="Appl. Environ. Microbiol.">
        <title>Three genomes from the phylum Acidobacteria provide insight into the lifestyles of these microorganisms in soils.</title>
        <authorList>
            <person name="Ward N.L."/>
            <person name="Challacombe J.F."/>
            <person name="Janssen P.H."/>
            <person name="Henrissat B."/>
            <person name="Coutinho P.M."/>
            <person name="Wu M."/>
            <person name="Xie G."/>
            <person name="Haft D.H."/>
            <person name="Sait M."/>
            <person name="Badger J."/>
            <person name="Barabote R.D."/>
            <person name="Bradley B."/>
            <person name="Brettin T.S."/>
            <person name="Brinkac L.M."/>
            <person name="Bruce D."/>
            <person name="Creasy T."/>
            <person name="Daugherty S.C."/>
            <person name="Davidsen T.M."/>
            <person name="DeBoy R.T."/>
            <person name="Detter J.C."/>
            <person name="Dodson R.J."/>
            <person name="Durkin A.S."/>
            <person name="Ganapathy A."/>
            <person name="Gwinn-Giglio M."/>
            <person name="Han C.S."/>
            <person name="Khouri H."/>
            <person name="Kiss H."/>
            <person name="Kothari S.P."/>
            <person name="Madupu R."/>
            <person name="Nelson K.E."/>
            <person name="Nelson W.C."/>
            <person name="Paulsen I."/>
            <person name="Penn K."/>
            <person name="Ren Q."/>
            <person name="Rosovitz M.J."/>
            <person name="Selengut J.D."/>
            <person name="Shrivastava S."/>
            <person name="Sullivan S.A."/>
            <person name="Tapia R."/>
            <person name="Thompson L.S."/>
            <person name="Watkins K.L."/>
            <person name="Yang Q."/>
            <person name="Yu C."/>
            <person name="Zafar N."/>
            <person name="Zhou L."/>
            <person name="Kuske C.R."/>
        </authorList>
    </citation>
    <scope>NUCLEOTIDE SEQUENCE [LARGE SCALE GENOMIC DNA]</scope>
    <source>
        <strain evidence="2 3">Ellin345</strain>
    </source>
</reference>
<proteinExistence type="predicted"/>
<dbReference type="STRING" id="204669.Acid345_3186"/>
<dbReference type="PROSITE" id="PS51186">
    <property type="entry name" value="GNAT"/>
    <property type="match status" value="1"/>
</dbReference>
<gene>
    <name evidence="2" type="ordered locus">Acid345_3186</name>
</gene>